<keyword evidence="2" id="KW-0649">Protein kinase inhibitor</keyword>
<gene>
    <name evidence="5" type="primary">srsf3b</name>
</gene>
<dbReference type="GO" id="GO:0000307">
    <property type="term" value="C:cyclin-dependent protein kinase holoenzyme complex"/>
    <property type="evidence" value="ECO:0007669"/>
    <property type="project" value="TreeGrafter"/>
</dbReference>
<dbReference type="GO" id="GO:2000045">
    <property type="term" value="P:regulation of G1/S transition of mitotic cell cycle"/>
    <property type="evidence" value="ECO:0007669"/>
    <property type="project" value="TreeGrafter"/>
</dbReference>
<dbReference type="GO" id="GO:0006974">
    <property type="term" value="P:DNA damage response"/>
    <property type="evidence" value="ECO:0007669"/>
    <property type="project" value="TreeGrafter"/>
</dbReference>
<evidence type="ECO:0000259" key="4">
    <source>
        <dbReference type="Pfam" id="PF02234"/>
    </source>
</evidence>
<proteinExistence type="inferred from homology"/>
<reference evidence="5" key="5">
    <citation type="submission" date="2025-09" db="UniProtKB">
        <authorList>
            <consortium name="Ensembl"/>
        </authorList>
    </citation>
    <scope>IDENTIFICATION</scope>
</reference>
<evidence type="ECO:0000256" key="2">
    <source>
        <dbReference type="ARBA" id="ARBA00023013"/>
    </source>
</evidence>
<name>A0A4W3GQM6_CALMI</name>
<dbReference type="STRING" id="7868.ENSCMIP00000000369"/>
<dbReference type="InterPro" id="IPR029841">
    <property type="entry name" value="CDKN1A"/>
</dbReference>
<feature type="region of interest" description="Disordered" evidence="3">
    <location>
        <begin position="104"/>
        <end position="123"/>
    </location>
</feature>
<organism evidence="5 6">
    <name type="scientific">Callorhinchus milii</name>
    <name type="common">Ghost shark</name>
    <dbReference type="NCBI Taxonomy" id="7868"/>
    <lineage>
        <taxon>Eukaryota</taxon>
        <taxon>Metazoa</taxon>
        <taxon>Chordata</taxon>
        <taxon>Craniata</taxon>
        <taxon>Vertebrata</taxon>
        <taxon>Chondrichthyes</taxon>
        <taxon>Holocephali</taxon>
        <taxon>Chimaeriformes</taxon>
        <taxon>Callorhinchidae</taxon>
        <taxon>Callorhinchus</taxon>
    </lineage>
</organism>
<dbReference type="Ensembl" id="ENSCMIT00000000406.1">
    <property type="protein sequence ID" value="ENSCMIP00000000369.1"/>
    <property type="gene ID" value="ENSCMIG00000000280.1"/>
</dbReference>
<dbReference type="Pfam" id="PF02234">
    <property type="entry name" value="CDI"/>
    <property type="match status" value="1"/>
</dbReference>
<dbReference type="Gene3D" id="4.10.365.10">
    <property type="entry name" value="p27"/>
    <property type="match status" value="1"/>
</dbReference>
<comment type="similarity">
    <text evidence="1">Belongs to the CDI family.</text>
</comment>
<reference evidence="5" key="4">
    <citation type="submission" date="2025-08" db="UniProtKB">
        <authorList>
            <consortium name="Ensembl"/>
        </authorList>
    </citation>
    <scope>IDENTIFICATION</scope>
</reference>
<dbReference type="AlphaFoldDB" id="A0A4W3GQM6"/>
<dbReference type="GO" id="GO:0072331">
    <property type="term" value="P:signal transduction by p53 class mediator"/>
    <property type="evidence" value="ECO:0007669"/>
    <property type="project" value="InterPro"/>
</dbReference>
<dbReference type="InParanoid" id="A0A4W3GQM6"/>
<feature type="compositionally biased region" description="Basic and acidic residues" evidence="3">
    <location>
        <begin position="113"/>
        <end position="123"/>
    </location>
</feature>
<reference evidence="6" key="1">
    <citation type="journal article" date="2006" name="Science">
        <title>Ancient noncoding elements conserved in the human genome.</title>
        <authorList>
            <person name="Venkatesh B."/>
            <person name="Kirkness E.F."/>
            <person name="Loh Y.H."/>
            <person name="Halpern A.L."/>
            <person name="Lee A.P."/>
            <person name="Johnson J."/>
            <person name="Dandona N."/>
            <person name="Viswanathan L.D."/>
            <person name="Tay A."/>
            <person name="Venter J.C."/>
            <person name="Strausberg R.L."/>
            <person name="Brenner S."/>
        </authorList>
    </citation>
    <scope>NUCLEOTIDE SEQUENCE [LARGE SCALE GENOMIC DNA]</scope>
</reference>
<evidence type="ECO:0000256" key="3">
    <source>
        <dbReference type="SAM" id="MobiDB-lite"/>
    </source>
</evidence>
<protein>
    <submittedName>
        <fullName evidence="5">Serine and arginine rich splicing factor 3b</fullName>
    </submittedName>
</protein>
<evidence type="ECO:0000313" key="5">
    <source>
        <dbReference type="Ensembl" id="ENSCMIP00000000369.1"/>
    </source>
</evidence>
<reference evidence="6" key="3">
    <citation type="journal article" date="2014" name="Nature">
        <title>Elephant shark genome provides unique insights into gnathostome evolution.</title>
        <authorList>
            <consortium name="International Elephant Shark Genome Sequencing Consortium"/>
            <person name="Venkatesh B."/>
            <person name="Lee A.P."/>
            <person name="Ravi V."/>
            <person name="Maurya A.K."/>
            <person name="Lian M.M."/>
            <person name="Swann J.B."/>
            <person name="Ohta Y."/>
            <person name="Flajnik M.F."/>
            <person name="Sutoh Y."/>
            <person name="Kasahara M."/>
            <person name="Hoon S."/>
            <person name="Gangu V."/>
            <person name="Roy S.W."/>
            <person name="Irimia M."/>
            <person name="Korzh V."/>
            <person name="Kondrychyn I."/>
            <person name="Lim Z.W."/>
            <person name="Tay B.H."/>
            <person name="Tohari S."/>
            <person name="Kong K.W."/>
            <person name="Ho S."/>
            <person name="Lorente-Galdos B."/>
            <person name="Quilez J."/>
            <person name="Marques-Bonet T."/>
            <person name="Raney B.J."/>
            <person name="Ingham P.W."/>
            <person name="Tay A."/>
            <person name="Hillier L.W."/>
            <person name="Minx P."/>
            <person name="Boehm T."/>
            <person name="Wilson R.K."/>
            <person name="Brenner S."/>
            <person name="Warren W.C."/>
        </authorList>
    </citation>
    <scope>NUCLEOTIDE SEQUENCE [LARGE SCALE GENOMIC DNA]</scope>
</reference>
<dbReference type="PANTHER" id="PTHR46778">
    <property type="entry name" value="CYCLIN-DEPENDENT KINASE INHIBITOR 1-RELATED"/>
    <property type="match status" value="1"/>
</dbReference>
<evidence type="ECO:0000256" key="1">
    <source>
        <dbReference type="ARBA" id="ARBA00006726"/>
    </source>
</evidence>
<dbReference type="Proteomes" id="UP000314986">
    <property type="component" value="Unassembled WGS sequence"/>
</dbReference>
<reference evidence="6" key="2">
    <citation type="journal article" date="2007" name="PLoS Biol.">
        <title>Survey sequencing and comparative analysis of the elephant shark (Callorhinchus milii) genome.</title>
        <authorList>
            <person name="Venkatesh B."/>
            <person name="Kirkness E.F."/>
            <person name="Loh Y.H."/>
            <person name="Halpern A.L."/>
            <person name="Lee A.P."/>
            <person name="Johnson J."/>
            <person name="Dandona N."/>
            <person name="Viswanathan L.D."/>
            <person name="Tay A."/>
            <person name="Venter J.C."/>
            <person name="Strausberg R.L."/>
            <person name="Brenner S."/>
        </authorList>
    </citation>
    <scope>NUCLEOTIDE SEQUENCE [LARGE SCALE GENOMIC DNA]</scope>
</reference>
<keyword evidence="6" id="KW-1185">Reference proteome</keyword>
<accession>A0A4W3GQM6</accession>
<sequence>MPTLGERWPLAGRFPGPLAMKPRRVCRNLFGAVDRGELRKELQREMQNSLEEASIKWNFDFGAERPLAGALQWEAVRSQELPLFYRSFVVGGSTGQHVTGLRSMGKENAASQREGETSGEHRTEKAVKCPGTLHTAQHQANGSCPCSHKRRQSVITDYYIVKRKSVRSVCKPQP</sequence>
<dbReference type="GeneTree" id="ENSGT00940000167611"/>
<dbReference type="InterPro" id="IPR044898">
    <property type="entry name" value="CDI_dom_sf"/>
</dbReference>
<dbReference type="PANTHER" id="PTHR46778:SF1">
    <property type="entry name" value="CYCLIN-DEPENDENT KINASE INHIBITOR 1"/>
    <property type="match status" value="1"/>
</dbReference>
<dbReference type="GO" id="GO:0005634">
    <property type="term" value="C:nucleus"/>
    <property type="evidence" value="ECO:0007669"/>
    <property type="project" value="InterPro"/>
</dbReference>
<evidence type="ECO:0000313" key="6">
    <source>
        <dbReference type="Proteomes" id="UP000314986"/>
    </source>
</evidence>
<dbReference type="GO" id="GO:0004861">
    <property type="term" value="F:cyclin-dependent protein serine/threonine kinase inhibitor activity"/>
    <property type="evidence" value="ECO:0007669"/>
    <property type="project" value="InterPro"/>
</dbReference>
<dbReference type="InterPro" id="IPR003175">
    <property type="entry name" value="CDI_dom"/>
</dbReference>
<feature type="domain" description="Cyclin-dependent kinase inhibitor" evidence="4">
    <location>
        <begin position="28"/>
        <end position="76"/>
    </location>
</feature>